<gene>
    <name evidence="2" type="ORF">NDU88_008393</name>
</gene>
<feature type="compositionally biased region" description="Low complexity" evidence="1">
    <location>
        <begin position="66"/>
        <end position="81"/>
    </location>
</feature>
<feature type="non-terminal residue" evidence="2">
    <location>
        <position position="90"/>
    </location>
</feature>
<comment type="caution">
    <text evidence="2">The sequence shown here is derived from an EMBL/GenBank/DDBJ whole genome shotgun (WGS) entry which is preliminary data.</text>
</comment>
<dbReference type="EMBL" id="JANPWB010000013">
    <property type="protein sequence ID" value="KAJ1111055.1"/>
    <property type="molecule type" value="Genomic_DNA"/>
</dbReference>
<evidence type="ECO:0000313" key="3">
    <source>
        <dbReference type="Proteomes" id="UP001066276"/>
    </source>
</evidence>
<feature type="non-terminal residue" evidence="2">
    <location>
        <position position="1"/>
    </location>
</feature>
<reference evidence="2" key="1">
    <citation type="journal article" date="2022" name="bioRxiv">
        <title>Sequencing and chromosome-scale assembly of the giantPleurodeles waltlgenome.</title>
        <authorList>
            <person name="Brown T."/>
            <person name="Elewa A."/>
            <person name="Iarovenko S."/>
            <person name="Subramanian E."/>
            <person name="Araus A.J."/>
            <person name="Petzold A."/>
            <person name="Susuki M."/>
            <person name="Suzuki K.-i.T."/>
            <person name="Hayashi T."/>
            <person name="Toyoda A."/>
            <person name="Oliveira C."/>
            <person name="Osipova E."/>
            <person name="Leigh N.D."/>
            <person name="Simon A."/>
            <person name="Yun M.H."/>
        </authorList>
    </citation>
    <scope>NUCLEOTIDE SEQUENCE</scope>
    <source>
        <strain evidence="2">20211129_DDA</strain>
        <tissue evidence="2">Liver</tissue>
    </source>
</reference>
<name>A0AAV7N881_PLEWA</name>
<feature type="region of interest" description="Disordered" evidence="1">
    <location>
        <begin position="43"/>
        <end position="90"/>
    </location>
</feature>
<feature type="compositionally biased region" description="Polar residues" evidence="1">
    <location>
        <begin position="43"/>
        <end position="53"/>
    </location>
</feature>
<accession>A0AAV7N881</accession>
<organism evidence="2 3">
    <name type="scientific">Pleurodeles waltl</name>
    <name type="common">Iberian ribbed newt</name>
    <dbReference type="NCBI Taxonomy" id="8319"/>
    <lineage>
        <taxon>Eukaryota</taxon>
        <taxon>Metazoa</taxon>
        <taxon>Chordata</taxon>
        <taxon>Craniata</taxon>
        <taxon>Vertebrata</taxon>
        <taxon>Euteleostomi</taxon>
        <taxon>Amphibia</taxon>
        <taxon>Batrachia</taxon>
        <taxon>Caudata</taxon>
        <taxon>Salamandroidea</taxon>
        <taxon>Salamandridae</taxon>
        <taxon>Pleurodelinae</taxon>
        <taxon>Pleurodeles</taxon>
    </lineage>
</organism>
<evidence type="ECO:0000313" key="2">
    <source>
        <dbReference type="EMBL" id="KAJ1111055.1"/>
    </source>
</evidence>
<dbReference type="AlphaFoldDB" id="A0AAV7N881"/>
<evidence type="ECO:0000256" key="1">
    <source>
        <dbReference type="SAM" id="MobiDB-lite"/>
    </source>
</evidence>
<protein>
    <submittedName>
        <fullName evidence="2">Uncharacterized protein</fullName>
    </submittedName>
</protein>
<sequence length="90" mass="9590">GGAGPPSSRRCRVLEAEVSVRGGSFERGSKGWLKPDGLTLQRPQHSAHISQGITGAGEAPPCPPCRSSTNTNFTTTSATRFYPRRTHPQS</sequence>
<dbReference type="Proteomes" id="UP001066276">
    <property type="component" value="Chromosome 9"/>
</dbReference>
<keyword evidence="3" id="KW-1185">Reference proteome</keyword>
<proteinExistence type="predicted"/>